<reference evidence="9 11" key="2">
    <citation type="submission" date="2023-09" db="EMBL/GenBank/DDBJ databases">
        <title>Complete-Gapless Cercospora beticola genome.</title>
        <authorList>
            <person name="Wyatt N.A."/>
            <person name="Spanner R.E."/>
            <person name="Bolton M.D."/>
        </authorList>
    </citation>
    <scope>NUCLEOTIDE SEQUENCE [LARGE SCALE GENOMIC DNA]</scope>
    <source>
        <strain evidence="9">Cb09-40</strain>
    </source>
</reference>
<dbReference type="InterPro" id="IPR023753">
    <property type="entry name" value="FAD/NAD-binding_dom"/>
</dbReference>
<dbReference type="PRINTS" id="PR00368">
    <property type="entry name" value="FADPNR"/>
</dbReference>
<protein>
    <submittedName>
        <fullName evidence="8">External alternative NAD(P)H-ubiquinone oxidoreductase B2, mitochondrial</fullName>
    </submittedName>
</protein>
<dbReference type="PANTHER" id="PTHR43706">
    <property type="entry name" value="NADH DEHYDROGENASE"/>
    <property type="match status" value="1"/>
</dbReference>
<comment type="similarity">
    <text evidence="1">Belongs to the NADH dehydrogenase family.</text>
</comment>
<name>A0A2G5HV44_CERBT</name>
<dbReference type="EMBL" id="LKMD01000103">
    <property type="protein sequence ID" value="PIA96409.1"/>
    <property type="molecule type" value="Genomic_DNA"/>
</dbReference>
<evidence type="ECO:0000313" key="11">
    <source>
        <dbReference type="Proteomes" id="UP001302367"/>
    </source>
</evidence>
<dbReference type="OrthoDB" id="9992747at2759"/>
<evidence type="ECO:0000259" key="6">
    <source>
        <dbReference type="Pfam" id="PF07992"/>
    </source>
</evidence>
<evidence type="ECO:0000256" key="3">
    <source>
        <dbReference type="ARBA" id="ARBA00022827"/>
    </source>
</evidence>
<evidence type="ECO:0000313" key="9">
    <source>
        <dbReference type="EMBL" id="WPB06956.1"/>
    </source>
</evidence>
<dbReference type="AlphaFoldDB" id="A0A2G5HV44"/>
<accession>A0A2G5HV44</accession>
<dbReference type="GO" id="GO:0005739">
    <property type="term" value="C:mitochondrion"/>
    <property type="evidence" value="ECO:0007669"/>
    <property type="project" value="UniProtKB-ARBA"/>
</dbReference>
<feature type="domain" description="External alternative NADH-ubiquinone oxidoreductase-like C-terminal" evidence="7">
    <location>
        <begin position="485"/>
        <end position="546"/>
    </location>
</feature>
<proteinExistence type="inferred from homology"/>
<keyword evidence="3" id="KW-0274">FAD</keyword>
<evidence type="ECO:0000256" key="2">
    <source>
        <dbReference type="ARBA" id="ARBA00022630"/>
    </source>
</evidence>
<keyword evidence="4" id="KW-0560">Oxidoreductase</keyword>
<reference evidence="8 10" key="1">
    <citation type="submission" date="2015-10" db="EMBL/GenBank/DDBJ databases">
        <title>The cercosporin biosynthetic gene cluster was horizontally transferred to several fungal lineages and shown to be expanded in Cercospora beticola based on microsynteny with recipient genomes.</title>
        <authorList>
            <person name="De Jonge R."/>
            <person name="Ebert M.K."/>
            <person name="Suttle J.C."/>
            <person name="Jurick Ii W.M."/>
            <person name="Secor G.A."/>
            <person name="Thomma B.P."/>
            <person name="Van De Peer Y."/>
            <person name="Bolton M.D."/>
        </authorList>
    </citation>
    <scope>NUCLEOTIDE SEQUENCE [LARGE SCALE GENOMIC DNA]</scope>
    <source>
        <strain evidence="8 10">09-40</strain>
    </source>
</reference>
<keyword evidence="11" id="KW-1185">Reference proteome</keyword>
<organism evidence="8 10">
    <name type="scientific">Cercospora beticola</name>
    <name type="common">Sugarbeet leaf spot fungus</name>
    <dbReference type="NCBI Taxonomy" id="122368"/>
    <lineage>
        <taxon>Eukaryota</taxon>
        <taxon>Fungi</taxon>
        <taxon>Dikarya</taxon>
        <taxon>Ascomycota</taxon>
        <taxon>Pezizomycotina</taxon>
        <taxon>Dothideomycetes</taxon>
        <taxon>Dothideomycetidae</taxon>
        <taxon>Mycosphaerellales</taxon>
        <taxon>Mycosphaerellaceae</taxon>
        <taxon>Cercospora</taxon>
    </lineage>
</organism>
<evidence type="ECO:0000256" key="1">
    <source>
        <dbReference type="ARBA" id="ARBA00005272"/>
    </source>
</evidence>
<evidence type="ECO:0000256" key="4">
    <source>
        <dbReference type="ARBA" id="ARBA00023002"/>
    </source>
</evidence>
<dbReference type="Proteomes" id="UP000230605">
    <property type="component" value="Chromosome 8"/>
</dbReference>
<evidence type="ECO:0000313" key="8">
    <source>
        <dbReference type="EMBL" id="PIA96409.1"/>
    </source>
</evidence>
<dbReference type="PANTHER" id="PTHR43706:SF17">
    <property type="entry name" value="NADH DEHYDROGENASE (EUROFUNG)"/>
    <property type="match status" value="1"/>
</dbReference>
<evidence type="ECO:0000259" key="7">
    <source>
        <dbReference type="Pfam" id="PF22366"/>
    </source>
</evidence>
<dbReference type="InterPro" id="IPR045024">
    <property type="entry name" value="NDH-2"/>
</dbReference>
<feature type="domain" description="FAD/NAD(P)-binding" evidence="6">
    <location>
        <begin position="52"/>
        <end position="367"/>
    </location>
</feature>
<keyword evidence="5" id="KW-0520">NAD</keyword>
<dbReference type="Proteomes" id="UP001302367">
    <property type="component" value="Chromosome 8"/>
</dbReference>
<gene>
    <name evidence="8" type="ORF">CB0940_10248</name>
    <name evidence="9" type="ORF">RHO25_011616</name>
</gene>
<evidence type="ECO:0000313" key="10">
    <source>
        <dbReference type="Proteomes" id="UP000230605"/>
    </source>
</evidence>
<dbReference type="Pfam" id="PF07992">
    <property type="entry name" value="Pyr_redox_2"/>
    <property type="match status" value="1"/>
</dbReference>
<dbReference type="Gene3D" id="3.50.50.100">
    <property type="match status" value="1"/>
</dbReference>
<dbReference type="InterPro" id="IPR054585">
    <property type="entry name" value="NDH2-like_C"/>
</dbReference>
<dbReference type="GO" id="GO:0003954">
    <property type="term" value="F:NADH dehydrogenase activity"/>
    <property type="evidence" value="ECO:0007669"/>
    <property type="project" value="InterPro"/>
</dbReference>
<keyword evidence="2" id="KW-0285">Flavoprotein</keyword>
<dbReference type="EMBL" id="CP134191">
    <property type="protein sequence ID" value="WPB06956.1"/>
    <property type="molecule type" value="Genomic_DNA"/>
</dbReference>
<keyword evidence="8" id="KW-0830">Ubiquinone</keyword>
<dbReference type="SUPFAM" id="SSF51905">
    <property type="entry name" value="FAD/NAD(P)-binding domain"/>
    <property type="match status" value="2"/>
</dbReference>
<dbReference type="InterPro" id="IPR036188">
    <property type="entry name" value="FAD/NAD-bd_sf"/>
</dbReference>
<evidence type="ECO:0000256" key="5">
    <source>
        <dbReference type="ARBA" id="ARBA00023027"/>
    </source>
</evidence>
<sequence>MSSLYKPIKAFTPSPIFRSVRPQFHAPCQRIAGQRRSITIKQLEASRNDRERVVILGSGWAGYNLARSLDPKKFQTVVVSPRSYFVFTPLLASTSVGTLEFRTALEPVRTRNSKYEYIQGRADGIDPGKKQILVRETVRCPNQGLLSTRAGEIEDKRPLQLKLEASRGELFSMAYDKLVIGVGSYSQTFGIPGVKDNAYFLKDVQDAKKIRDKLLSCFETAALPTTPVALKKQLLNFAIVGGGPTGIEFSGELQDIVREDMSKLYPQLMEHVKITVYDVADKILPMFDEKLSKYAQENAGREGVTIKTSHSITELKRGFPRTAGAGTADYHDDVKASGFTLALKNGEESEVGCGLVVWSTGLMANPFVEKALSSSFVAPASCVRMLSDINASPRSSDANWKVQRHPRSGSIITDDFCRVQLSAADSEQGKPAAVLRDVYALGDCAVIEGTSYPATAQVATQKAKWLAKKLNKGDINTRGFSFQSQGIMAYVGAYRAIVQLNKPQGKISGRAAWIMWRGAYLTRAISWRNRVLIPMFWLLNWAFGRDISRF</sequence>
<dbReference type="Pfam" id="PF22366">
    <property type="entry name" value="NDH2_C"/>
    <property type="match status" value="1"/>
</dbReference>